<organism evidence="2 3">
    <name type="scientific">Meripilus lineatus</name>
    <dbReference type="NCBI Taxonomy" id="2056292"/>
    <lineage>
        <taxon>Eukaryota</taxon>
        <taxon>Fungi</taxon>
        <taxon>Dikarya</taxon>
        <taxon>Basidiomycota</taxon>
        <taxon>Agaricomycotina</taxon>
        <taxon>Agaricomycetes</taxon>
        <taxon>Polyporales</taxon>
        <taxon>Meripilaceae</taxon>
        <taxon>Meripilus</taxon>
    </lineage>
</organism>
<evidence type="ECO:0000256" key="1">
    <source>
        <dbReference type="SAM" id="MobiDB-lite"/>
    </source>
</evidence>
<feature type="region of interest" description="Disordered" evidence="1">
    <location>
        <begin position="1"/>
        <end position="21"/>
    </location>
</feature>
<proteinExistence type="predicted"/>
<comment type="caution">
    <text evidence="2">The sequence shown here is derived from an EMBL/GenBank/DDBJ whole genome shotgun (WGS) entry which is preliminary data.</text>
</comment>
<keyword evidence="3" id="KW-1185">Reference proteome</keyword>
<gene>
    <name evidence="2" type="ORF">NLI96_g13055</name>
</gene>
<name>A0AAD5UP09_9APHY</name>
<evidence type="ECO:0000313" key="3">
    <source>
        <dbReference type="Proteomes" id="UP001212997"/>
    </source>
</evidence>
<evidence type="ECO:0000313" key="2">
    <source>
        <dbReference type="EMBL" id="KAJ3473308.1"/>
    </source>
</evidence>
<feature type="region of interest" description="Disordered" evidence="1">
    <location>
        <begin position="117"/>
        <end position="137"/>
    </location>
</feature>
<sequence>MPHKAQQHAAHTAASNDDVMSSTDLRTANMWSVTGGRGGRRHLPPCSCARPRSVNSNCSNCAEESGAGQPWAMCQALTAERYFRAASIEMGSNTSPDAKAMSVGSGSVLAHRMKDLRSANDAGRRCSSGTENTSQKI</sequence>
<reference evidence="2" key="1">
    <citation type="submission" date="2022-07" db="EMBL/GenBank/DDBJ databases">
        <title>Genome Sequence of Physisporinus lineatus.</title>
        <authorList>
            <person name="Buettner E."/>
        </authorList>
    </citation>
    <scope>NUCLEOTIDE SEQUENCE</scope>
    <source>
        <strain evidence="2">VT162</strain>
    </source>
</reference>
<feature type="compositionally biased region" description="Polar residues" evidence="1">
    <location>
        <begin position="127"/>
        <end position="137"/>
    </location>
</feature>
<protein>
    <submittedName>
        <fullName evidence="2">Uncharacterized protein</fullName>
    </submittedName>
</protein>
<accession>A0AAD5UP09</accession>
<dbReference type="Proteomes" id="UP001212997">
    <property type="component" value="Unassembled WGS sequence"/>
</dbReference>
<dbReference type="AlphaFoldDB" id="A0AAD5UP09"/>
<dbReference type="EMBL" id="JANAWD010001455">
    <property type="protein sequence ID" value="KAJ3473308.1"/>
    <property type="molecule type" value="Genomic_DNA"/>
</dbReference>